<comment type="caution">
    <text evidence="2">The sequence shown here is derived from an EMBL/GenBank/DDBJ whole genome shotgun (WGS) entry which is preliminary data.</text>
</comment>
<feature type="region of interest" description="Disordered" evidence="1">
    <location>
        <begin position="55"/>
        <end position="98"/>
    </location>
</feature>
<evidence type="ECO:0000313" key="3">
    <source>
        <dbReference type="Proteomes" id="UP000887159"/>
    </source>
</evidence>
<feature type="region of interest" description="Disordered" evidence="1">
    <location>
        <begin position="1"/>
        <end position="28"/>
    </location>
</feature>
<gene>
    <name evidence="2" type="ORF">TNCV_3518451</name>
</gene>
<feature type="compositionally biased region" description="Acidic residues" evidence="1">
    <location>
        <begin position="73"/>
        <end position="83"/>
    </location>
</feature>
<organism evidence="2 3">
    <name type="scientific">Trichonephila clavipes</name>
    <name type="common">Golden silk orbweaver</name>
    <name type="synonym">Nephila clavipes</name>
    <dbReference type="NCBI Taxonomy" id="2585209"/>
    <lineage>
        <taxon>Eukaryota</taxon>
        <taxon>Metazoa</taxon>
        <taxon>Ecdysozoa</taxon>
        <taxon>Arthropoda</taxon>
        <taxon>Chelicerata</taxon>
        <taxon>Arachnida</taxon>
        <taxon>Araneae</taxon>
        <taxon>Araneomorphae</taxon>
        <taxon>Entelegynae</taxon>
        <taxon>Araneoidea</taxon>
        <taxon>Nephilidae</taxon>
        <taxon>Trichonephila</taxon>
    </lineage>
</organism>
<sequence length="98" mass="11372">MLNDDEIVTYVRAESDPVDDKTDDDEDSKNVASDFMYYKDRIRFSVIRTITYLKGDPVPIDSDSDEDMKLNESDCEESEESENVIDNTPVNPDTYIYR</sequence>
<dbReference type="Proteomes" id="UP000887159">
    <property type="component" value="Unassembled WGS sequence"/>
</dbReference>
<protein>
    <submittedName>
        <fullName evidence="2">Uncharacterized protein</fullName>
    </submittedName>
</protein>
<dbReference type="EMBL" id="BMAU01021345">
    <property type="protein sequence ID" value="GFY17490.1"/>
    <property type="molecule type" value="Genomic_DNA"/>
</dbReference>
<evidence type="ECO:0000256" key="1">
    <source>
        <dbReference type="SAM" id="MobiDB-lite"/>
    </source>
</evidence>
<evidence type="ECO:0000313" key="2">
    <source>
        <dbReference type="EMBL" id="GFY17490.1"/>
    </source>
</evidence>
<reference evidence="2" key="1">
    <citation type="submission" date="2020-08" db="EMBL/GenBank/DDBJ databases">
        <title>Multicomponent nature underlies the extraordinary mechanical properties of spider dragline silk.</title>
        <authorList>
            <person name="Kono N."/>
            <person name="Nakamura H."/>
            <person name="Mori M."/>
            <person name="Yoshida Y."/>
            <person name="Ohtoshi R."/>
            <person name="Malay A.D."/>
            <person name="Moran D.A.P."/>
            <person name="Tomita M."/>
            <person name="Numata K."/>
            <person name="Arakawa K."/>
        </authorList>
    </citation>
    <scope>NUCLEOTIDE SEQUENCE</scope>
</reference>
<dbReference type="AlphaFoldDB" id="A0A8X6SU70"/>
<name>A0A8X6SU70_TRICX</name>
<accession>A0A8X6SU70</accession>
<proteinExistence type="predicted"/>
<keyword evidence="3" id="KW-1185">Reference proteome</keyword>